<feature type="domain" description="SHSP" evidence="4">
    <location>
        <begin position="25"/>
        <end position="138"/>
    </location>
</feature>
<proteinExistence type="inferred from homology"/>
<dbReference type="Proteomes" id="UP000198531">
    <property type="component" value="Unassembled WGS sequence"/>
</dbReference>
<dbReference type="InterPro" id="IPR008978">
    <property type="entry name" value="HSP20-like_chaperone"/>
</dbReference>
<dbReference type="AlphaFoldDB" id="A0A1I6G6R3"/>
<evidence type="ECO:0000313" key="6">
    <source>
        <dbReference type="Proteomes" id="UP000198531"/>
    </source>
</evidence>
<dbReference type="NCBIfam" id="NF041799">
    <property type="entry name" value="Hsp14"/>
    <property type="match status" value="1"/>
</dbReference>
<evidence type="ECO:0000259" key="4">
    <source>
        <dbReference type="PROSITE" id="PS01031"/>
    </source>
</evidence>
<feature type="compositionally biased region" description="Basic and acidic residues" evidence="3">
    <location>
        <begin position="80"/>
        <end position="90"/>
    </location>
</feature>
<accession>A0A1I6G6R3</accession>
<comment type="similarity">
    <text evidence="1 2">Belongs to the small heat shock protein (HSP20) family.</text>
</comment>
<organism evidence="5 6">
    <name type="scientific">Halogeometricum rufum</name>
    <dbReference type="NCBI Taxonomy" id="553469"/>
    <lineage>
        <taxon>Archaea</taxon>
        <taxon>Methanobacteriati</taxon>
        <taxon>Methanobacteriota</taxon>
        <taxon>Stenosarchaea group</taxon>
        <taxon>Halobacteria</taxon>
        <taxon>Halobacteriales</taxon>
        <taxon>Haloferacaceae</taxon>
        <taxon>Halogeometricum</taxon>
    </lineage>
</organism>
<dbReference type="PROSITE" id="PS01031">
    <property type="entry name" value="SHSP"/>
    <property type="match status" value="1"/>
</dbReference>
<reference evidence="6" key="1">
    <citation type="submission" date="2016-10" db="EMBL/GenBank/DDBJ databases">
        <authorList>
            <person name="Varghese N."/>
            <person name="Submissions S."/>
        </authorList>
    </citation>
    <scope>NUCLEOTIDE SEQUENCE [LARGE SCALE GENOMIC DNA]</scope>
    <source>
        <strain evidence="6">CGMCC 1.7736</strain>
    </source>
</reference>
<dbReference type="SUPFAM" id="SSF49764">
    <property type="entry name" value="HSP20-like chaperones"/>
    <property type="match status" value="1"/>
</dbReference>
<dbReference type="CDD" id="cd06464">
    <property type="entry name" value="ACD_sHsps-like"/>
    <property type="match status" value="1"/>
</dbReference>
<keyword evidence="6" id="KW-1185">Reference proteome</keyword>
<name>A0A1I6G6R3_9EURY</name>
<evidence type="ECO:0000313" key="5">
    <source>
        <dbReference type="EMBL" id="SFR37888.1"/>
    </source>
</evidence>
<feature type="region of interest" description="Disordered" evidence="3">
    <location>
        <begin position="66"/>
        <end position="91"/>
    </location>
</feature>
<dbReference type="InterPro" id="IPR031107">
    <property type="entry name" value="Small_HSP"/>
</dbReference>
<dbReference type="PANTHER" id="PTHR11527">
    <property type="entry name" value="HEAT-SHOCK PROTEIN 20 FAMILY MEMBER"/>
    <property type="match status" value="1"/>
</dbReference>
<dbReference type="STRING" id="553469.SAMN04487947_0657"/>
<gene>
    <name evidence="5" type="ORF">SAMN04487947_0657</name>
</gene>
<evidence type="ECO:0000256" key="3">
    <source>
        <dbReference type="SAM" id="MobiDB-lite"/>
    </source>
</evidence>
<dbReference type="OrthoDB" id="198277at2157"/>
<evidence type="ECO:0000256" key="1">
    <source>
        <dbReference type="PROSITE-ProRule" id="PRU00285"/>
    </source>
</evidence>
<sequence length="138" mass="15535">MARQNPFDEIEQFFKRMGREFEESGLASLRDIAVDVSETDDELVVVADLPGYEKDDIEISASGRELTVEAERSADEEETGDRYVRRERSRSSVRRSITLPVEVVEEEASATYNNGVLTVTLPKETADEDDESTNIDVV</sequence>
<dbReference type="RefSeq" id="WP_089806979.1">
    <property type="nucleotide sequence ID" value="NZ_FOYT01000001.1"/>
</dbReference>
<dbReference type="InterPro" id="IPR002068">
    <property type="entry name" value="A-crystallin/Hsp20_dom"/>
</dbReference>
<evidence type="ECO:0000256" key="2">
    <source>
        <dbReference type="RuleBase" id="RU003616"/>
    </source>
</evidence>
<dbReference type="Pfam" id="PF00011">
    <property type="entry name" value="HSP20"/>
    <property type="match status" value="1"/>
</dbReference>
<protein>
    <submittedName>
        <fullName evidence="5">HSP20 family protein</fullName>
    </submittedName>
</protein>
<dbReference type="EMBL" id="FOYT01000001">
    <property type="protein sequence ID" value="SFR37888.1"/>
    <property type="molecule type" value="Genomic_DNA"/>
</dbReference>
<dbReference type="Gene3D" id="2.60.40.790">
    <property type="match status" value="1"/>
</dbReference>